<protein>
    <recommendedName>
        <fullName evidence="3">AraC family transcriptional regulator</fullName>
    </recommendedName>
</protein>
<dbReference type="AlphaFoldDB" id="A0A9E2L1Z5"/>
<evidence type="ECO:0000313" key="1">
    <source>
        <dbReference type="EMBL" id="MBU3850224.1"/>
    </source>
</evidence>
<name>A0A9E2L1Z5_9SPIR</name>
<dbReference type="InterPro" id="IPR011256">
    <property type="entry name" value="Reg_factor_effector_dom_sf"/>
</dbReference>
<reference evidence="1" key="1">
    <citation type="journal article" date="2021" name="PeerJ">
        <title>Extensive microbial diversity within the chicken gut microbiome revealed by metagenomics and culture.</title>
        <authorList>
            <person name="Gilroy R."/>
            <person name="Ravi A."/>
            <person name="Getino M."/>
            <person name="Pursley I."/>
            <person name="Horton D.L."/>
            <person name="Alikhan N.F."/>
            <person name="Baker D."/>
            <person name="Gharbi K."/>
            <person name="Hall N."/>
            <person name="Watson M."/>
            <person name="Adriaenssens E.M."/>
            <person name="Foster-Nyarko E."/>
            <person name="Jarju S."/>
            <person name="Secka A."/>
            <person name="Antonio M."/>
            <person name="Oren A."/>
            <person name="Chaudhuri R.R."/>
            <person name="La Ragione R."/>
            <person name="Hildebrand F."/>
            <person name="Pallen M.J."/>
        </authorList>
    </citation>
    <scope>NUCLEOTIDE SEQUENCE</scope>
    <source>
        <strain evidence="1">Gambia15-2214</strain>
    </source>
</reference>
<evidence type="ECO:0008006" key="3">
    <source>
        <dbReference type="Google" id="ProtNLM"/>
    </source>
</evidence>
<organism evidence="1 2">
    <name type="scientific">Candidatus Treponema excrementipullorum</name>
    <dbReference type="NCBI Taxonomy" id="2838768"/>
    <lineage>
        <taxon>Bacteria</taxon>
        <taxon>Pseudomonadati</taxon>
        <taxon>Spirochaetota</taxon>
        <taxon>Spirochaetia</taxon>
        <taxon>Spirochaetales</taxon>
        <taxon>Treponemataceae</taxon>
        <taxon>Treponema</taxon>
    </lineage>
</organism>
<reference evidence="1" key="2">
    <citation type="submission" date="2021-04" db="EMBL/GenBank/DDBJ databases">
        <authorList>
            <person name="Gilroy R."/>
        </authorList>
    </citation>
    <scope>NUCLEOTIDE SEQUENCE</scope>
    <source>
        <strain evidence="1">Gambia15-2214</strain>
    </source>
</reference>
<accession>A0A9E2L1Z5</accession>
<dbReference type="PANTHER" id="PTHR36444:SF2">
    <property type="entry name" value="TRANSCRIPTIONAL REGULATOR PROTEIN YOBU-RELATED"/>
    <property type="match status" value="1"/>
</dbReference>
<dbReference type="InterPro" id="IPR053182">
    <property type="entry name" value="YobU-like_regulator"/>
</dbReference>
<dbReference type="PANTHER" id="PTHR36444">
    <property type="entry name" value="TRANSCRIPTIONAL REGULATOR PROTEIN YOBU-RELATED"/>
    <property type="match status" value="1"/>
</dbReference>
<dbReference type="Gene3D" id="3.20.80.10">
    <property type="entry name" value="Regulatory factor, effector binding domain"/>
    <property type="match status" value="1"/>
</dbReference>
<dbReference type="Proteomes" id="UP000823914">
    <property type="component" value="Unassembled WGS sequence"/>
</dbReference>
<sequence>MAYKLKEVTLRTDNSPDGMEKIAALWKDIETGKLPLLFDSEGNFLQGLSPVSLYSNYESDEKGEYDLSIRTVTAEFFASLEKDTAEGKYFKLETTGERVQDCTALAWQQVWRLSAEGKLKRAFATDIESSVPKEYTKDGKAHCYLYISLRKE</sequence>
<gene>
    <name evidence="1" type="ORF">IAA16_06635</name>
</gene>
<evidence type="ECO:0000313" key="2">
    <source>
        <dbReference type="Proteomes" id="UP000823914"/>
    </source>
</evidence>
<proteinExistence type="predicted"/>
<dbReference type="EMBL" id="JAHLFV010000157">
    <property type="protein sequence ID" value="MBU3850224.1"/>
    <property type="molecule type" value="Genomic_DNA"/>
</dbReference>
<comment type="caution">
    <text evidence="1">The sequence shown here is derived from an EMBL/GenBank/DDBJ whole genome shotgun (WGS) entry which is preliminary data.</text>
</comment>